<dbReference type="GO" id="GO:0003677">
    <property type="term" value="F:DNA binding"/>
    <property type="evidence" value="ECO:0007669"/>
    <property type="project" value="UniProtKB-KW"/>
</dbReference>
<evidence type="ECO:0000256" key="5">
    <source>
        <dbReference type="SAM" id="MobiDB-lite"/>
    </source>
</evidence>
<dbReference type="SUPFAM" id="SSF46955">
    <property type="entry name" value="Putative DNA-binding domain"/>
    <property type="match status" value="1"/>
</dbReference>
<evidence type="ECO:0000313" key="8">
    <source>
        <dbReference type="Proteomes" id="UP000001880"/>
    </source>
</evidence>
<keyword evidence="2" id="KW-0805">Transcription regulation</keyword>
<accession>D0LH12</accession>
<name>D0LH12_HALO1</name>
<dbReference type="PANTHER" id="PTHR30204:SF69">
    <property type="entry name" value="MERR-FAMILY TRANSCRIPTIONAL REGULATOR"/>
    <property type="match status" value="1"/>
</dbReference>
<feature type="region of interest" description="Disordered" evidence="5">
    <location>
        <begin position="185"/>
        <end position="213"/>
    </location>
</feature>
<dbReference type="SMART" id="SM00422">
    <property type="entry name" value="HTH_MERR"/>
    <property type="match status" value="1"/>
</dbReference>
<evidence type="ECO:0000256" key="4">
    <source>
        <dbReference type="ARBA" id="ARBA00023163"/>
    </source>
</evidence>
<dbReference type="RefSeq" id="WP_012827342.1">
    <property type="nucleotide sequence ID" value="NC_013440.1"/>
</dbReference>
<dbReference type="InterPro" id="IPR047057">
    <property type="entry name" value="MerR_fam"/>
</dbReference>
<dbReference type="InterPro" id="IPR000551">
    <property type="entry name" value="MerR-type_HTH_dom"/>
</dbReference>
<feature type="compositionally biased region" description="Basic and acidic residues" evidence="5">
    <location>
        <begin position="203"/>
        <end position="213"/>
    </location>
</feature>
<dbReference type="Gene3D" id="1.10.1660.10">
    <property type="match status" value="1"/>
</dbReference>
<dbReference type="STRING" id="502025.Hoch_2189"/>
<evidence type="ECO:0000256" key="2">
    <source>
        <dbReference type="ARBA" id="ARBA00023015"/>
    </source>
</evidence>
<reference evidence="7 8" key="1">
    <citation type="journal article" date="2010" name="Stand. Genomic Sci.">
        <title>Complete genome sequence of Haliangium ochraceum type strain (SMP-2).</title>
        <authorList>
            <consortium name="US DOE Joint Genome Institute (JGI-PGF)"/>
            <person name="Ivanova N."/>
            <person name="Daum C."/>
            <person name="Lang E."/>
            <person name="Abt B."/>
            <person name="Kopitz M."/>
            <person name="Saunders E."/>
            <person name="Lapidus A."/>
            <person name="Lucas S."/>
            <person name="Glavina Del Rio T."/>
            <person name="Nolan M."/>
            <person name="Tice H."/>
            <person name="Copeland A."/>
            <person name="Cheng J.F."/>
            <person name="Chen F."/>
            <person name="Bruce D."/>
            <person name="Goodwin L."/>
            <person name="Pitluck S."/>
            <person name="Mavromatis K."/>
            <person name="Pati A."/>
            <person name="Mikhailova N."/>
            <person name="Chen A."/>
            <person name="Palaniappan K."/>
            <person name="Land M."/>
            <person name="Hauser L."/>
            <person name="Chang Y.J."/>
            <person name="Jeffries C.D."/>
            <person name="Detter J.C."/>
            <person name="Brettin T."/>
            <person name="Rohde M."/>
            <person name="Goker M."/>
            <person name="Bristow J."/>
            <person name="Markowitz V."/>
            <person name="Eisen J.A."/>
            <person name="Hugenholtz P."/>
            <person name="Kyrpides N.C."/>
            <person name="Klenk H.P."/>
        </authorList>
    </citation>
    <scope>NUCLEOTIDE SEQUENCE [LARGE SCALE GENOMIC DNA]</scope>
    <source>
        <strain evidence="8">DSM 14365 / CIP 107738 / JCM 11303 / AJ 13395 / SMP-2</strain>
    </source>
</reference>
<proteinExistence type="predicted"/>
<protein>
    <submittedName>
        <fullName evidence="7">Transcriptional regulator, MerR family</fullName>
    </submittedName>
</protein>
<dbReference type="GO" id="GO:0003700">
    <property type="term" value="F:DNA-binding transcription factor activity"/>
    <property type="evidence" value="ECO:0007669"/>
    <property type="project" value="InterPro"/>
</dbReference>
<dbReference type="AlphaFoldDB" id="D0LH12"/>
<dbReference type="Proteomes" id="UP000001880">
    <property type="component" value="Chromosome"/>
</dbReference>
<evidence type="ECO:0000256" key="3">
    <source>
        <dbReference type="ARBA" id="ARBA00023125"/>
    </source>
</evidence>
<keyword evidence="4" id="KW-0804">Transcription</keyword>
<keyword evidence="8" id="KW-1185">Reference proteome</keyword>
<keyword evidence="3" id="KW-0238">DNA-binding</keyword>
<sequence length="213" mass="23038">MSDSDCKLLRVGELAKAAGKTVRALHLYEELGLLEPAARSEGGFRLYRPEAKARIAWVSKLQAIGFKLSEIQEFVRGFEEAPSAREATDRARQVFADKLADIREQIARLQSIESDIVASLGYLDACQDCSPEYSPRECHLCTHQGHERGSAPLLFANLTCTAEGPCLPHGDVARDADGEDYDVALSDLQRGEGEGAEAGGSGSREEGSIDGAR</sequence>
<dbReference type="HOGENOM" id="CLU_060077_1_0_7"/>
<dbReference type="InterPro" id="IPR009061">
    <property type="entry name" value="DNA-bd_dom_put_sf"/>
</dbReference>
<dbReference type="Pfam" id="PF13411">
    <property type="entry name" value="MerR_1"/>
    <property type="match status" value="1"/>
</dbReference>
<dbReference type="PANTHER" id="PTHR30204">
    <property type="entry name" value="REDOX-CYCLING DRUG-SENSING TRANSCRIPTIONAL ACTIVATOR SOXR"/>
    <property type="match status" value="1"/>
</dbReference>
<dbReference type="KEGG" id="hoh:Hoch_2189"/>
<keyword evidence="1" id="KW-0678">Repressor</keyword>
<dbReference type="PRINTS" id="PR00040">
    <property type="entry name" value="HTHMERR"/>
</dbReference>
<evidence type="ECO:0000313" key="7">
    <source>
        <dbReference type="EMBL" id="ACY14734.1"/>
    </source>
</evidence>
<evidence type="ECO:0000256" key="1">
    <source>
        <dbReference type="ARBA" id="ARBA00022491"/>
    </source>
</evidence>
<dbReference type="OrthoDB" id="9811000at2"/>
<dbReference type="PROSITE" id="PS50937">
    <property type="entry name" value="HTH_MERR_2"/>
    <property type="match status" value="1"/>
</dbReference>
<organism evidence="7 8">
    <name type="scientific">Haliangium ochraceum (strain DSM 14365 / JCM 11303 / SMP-2)</name>
    <dbReference type="NCBI Taxonomy" id="502025"/>
    <lineage>
        <taxon>Bacteria</taxon>
        <taxon>Pseudomonadati</taxon>
        <taxon>Myxococcota</taxon>
        <taxon>Polyangia</taxon>
        <taxon>Haliangiales</taxon>
        <taxon>Kofleriaceae</taxon>
        <taxon>Haliangium</taxon>
    </lineage>
</organism>
<feature type="domain" description="HTH merR-type" evidence="6">
    <location>
        <begin position="8"/>
        <end position="77"/>
    </location>
</feature>
<dbReference type="EMBL" id="CP001804">
    <property type="protein sequence ID" value="ACY14734.1"/>
    <property type="molecule type" value="Genomic_DNA"/>
</dbReference>
<evidence type="ECO:0000259" key="6">
    <source>
        <dbReference type="PROSITE" id="PS50937"/>
    </source>
</evidence>
<gene>
    <name evidence="7" type="ordered locus">Hoch_2189</name>
</gene>
<dbReference type="eggNOG" id="COG0789">
    <property type="taxonomic scope" value="Bacteria"/>
</dbReference>